<sequence>MKGCRTSAVPKYGASVGVFGSAPVLVSLARCSVCFGAHPLFWLLNEIGGPTAESSFFYRLTLLSRPPRLLCRLRETTNRASTPSQGSDATNRHSSGRSCSSSDICAALP</sequence>
<evidence type="ECO:0000256" key="1">
    <source>
        <dbReference type="SAM" id="MobiDB-lite"/>
    </source>
</evidence>
<proteinExistence type="predicted"/>
<accession>A0A317Y054</accession>
<evidence type="ECO:0000313" key="2">
    <source>
        <dbReference type="EMBL" id="PWZ03538.1"/>
    </source>
</evidence>
<gene>
    <name evidence="2" type="ORF">BCV70DRAFT_19064</name>
</gene>
<reference evidence="2 3" key="1">
    <citation type="journal article" date="2018" name="Mol. Biol. Evol.">
        <title>Broad Genomic Sampling Reveals a Smut Pathogenic Ancestry of the Fungal Clade Ustilaginomycotina.</title>
        <authorList>
            <person name="Kijpornyongpan T."/>
            <person name="Mondo S.J."/>
            <person name="Barry K."/>
            <person name="Sandor L."/>
            <person name="Lee J."/>
            <person name="Lipzen A."/>
            <person name="Pangilinan J."/>
            <person name="LaButti K."/>
            <person name="Hainaut M."/>
            <person name="Henrissat B."/>
            <person name="Grigoriev I.V."/>
            <person name="Spatafora J.W."/>
            <person name="Aime M.C."/>
        </authorList>
    </citation>
    <scope>NUCLEOTIDE SEQUENCE [LARGE SCALE GENOMIC DNA]</scope>
    <source>
        <strain evidence="2 3">MCA 3645</strain>
    </source>
</reference>
<dbReference type="Proteomes" id="UP000246740">
    <property type="component" value="Unassembled WGS sequence"/>
</dbReference>
<dbReference type="EMBL" id="KZ819188">
    <property type="protein sequence ID" value="PWZ03538.1"/>
    <property type="molecule type" value="Genomic_DNA"/>
</dbReference>
<protein>
    <submittedName>
        <fullName evidence="2">Uncharacterized protein</fullName>
    </submittedName>
</protein>
<organism evidence="2 3">
    <name type="scientific">Testicularia cyperi</name>
    <dbReference type="NCBI Taxonomy" id="1882483"/>
    <lineage>
        <taxon>Eukaryota</taxon>
        <taxon>Fungi</taxon>
        <taxon>Dikarya</taxon>
        <taxon>Basidiomycota</taxon>
        <taxon>Ustilaginomycotina</taxon>
        <taxon>Ustilaginomycetes</taxon>
        <taxon>Ustilaginales</taxon>
        <taxon>Anthracoideaceae</taxon>
        <taxon>Testicularia</taxon>
    </lineage>
</organism>
<name>A0A317Y054_9BASI</name>
<feature type="region of interest" description="Disordered" evidence="1">
    <location>
        <begin position="75"/>
        <end position="109"/>
    </location>
</feature>
<dbReference type="AlphaFoldDB" id="A0A317Y054"/>
<keyword evidence="3" id="KW-1185">Reference proteome</keyword>
<dbReference type="InParanoid" id="A0A317Y054"/>
<feature type="compositionally biased region" description="Polar residues" evidence="1">
    <location>
        <begin position="78"/>
        <end position="93"/>
    </location>
</feature>
<evidence type="ECO:0000313" key="3">
    <source>
        <dbReference type="Proteomes" id="UP000246740"/>
    </source>
</evidence>